<dbReference type="AlphaFoldDB" id="F4PI56"/>
<organism evidence="2 3">
    <name type="scientific">Cavenderia fasciculata</name>
    <name type="common">Slime mold</name>
    <name type="synonym">Dictyostelium fasciculatum</name>
    <dbReference type="NCBI Taxonomy" id="261658"/>
    <lineage>
        <taxon>Eukaryota</taxon>
        <taxon>Amoebozoa</taxon>
        <taxon>Evosea</taxon>
        <taxon>Eumycetozoa</taxon>
        <taxon>Dictyostelia</taxon>
        <taxon>Acytosteliales</taxon>
        <taxon>Cavenderiaceae</taxon>
        <taxon>Cavenderia</taxon>
    </lineage>
</organism>
<gene>
    <name evidence="2" type="ORF">DFA_03588</name>
</gene>
<accession>F4PI56</accession>
<dbReference type="EMBL" id="GL883006">
    <property type="protein sequence ID" value="EGG25339.1"/>
    <property type="molecule type" value="Genomic_DNA"/>
</dbReference>
<feature type="region of interest" description="Disordered" evidence="1">
    <location>
        <begin position="70"/>
        <end position="89"/>
    </location>
</feature>
<protein>
    <submittedName>
        <fullName evidence="2">Uncharacterized protein</fullName>
    </submittedName>
</protein>
<evidence type="ECO:0000313" key="3">
    <source>
        <dbReference type="Proteomes" id="UP000007797"/>
    </source>
</evidence>
<dbReference type="RefSeq" id="XP_004363190.1">
    <property type="nucleotide sequence ID" value="XM_004363133.1"/>
</dbReference>
<keyword evidence="3" id="KW-1185">Reference proteome</keyword>
<proteinExistence type="predicted"/>
<dbReference type="GeneID" id="14877298"/>
<evidence type="ECO:0000313" key="2">
    <source>
        <dbReference type="EMBL" id="EGG25339.1"/>
    </source>
</evidence>
<evidence type="ECO:0000256" key="1">
    <source>
        <dbReference type="SAM" id="MobiDB-lite"/>
    </source>
</evidence>
<dbReference type="Proteomes" id="UP000007797">
    <property type="component" value="Unassembled WGS sequence"/>
</dbReference>
<sequence>MSLIVIGVVGVIDSTIGFGSNKTEFRIKDLIVWCSKKYLRCPIVNEYIHSTTLPPPQPPPYSQFASARLFSTNTNPPASNTRSTSHIHK</sequence>
<dbReference type="KEGG" id="dfa:DFA_03588"/>
<name>F4PI56_CACFS</name>
<reference evidence="3" key="1">
    <citation type="journal article" date="2011" name="Genome Res.">
        <title>Phylogeny-wide analysis of social amoeba genomes highlights ancient origins for complex intercellular communication.</title>
        <authorList>
            <person name="Heidel A.J."/>
            <person name="Lawal H.M."/>
            <person name="Felder M."/>
            <person name="Schilde C."/>
            <person name="Helps N.R."/>
            <person name="Tunggal B."/>
            <person name="Rivero F."/>
            <person name="John U."/>
            <person name="Schleicher M."/>
            <person name="Eichinger L."/>
            <person name="Platzer M."/>
            <person name="Noegel A.A."/>
            <person name="Schaap P."/>
            <person name="Gloeckner G."/>
        </authorList>
    </citation>
    <scope>NUCLEOTIDE SEQUENCE [LARGE SCALE GENOMIC DNA]</scope>
    <source>
        <strain evidence="3">SH3</strain>
    </source>
</reference>